<dbReference type="InterPro" id="IPR001849">
    <property type="entry name" value="PH_domain"/>
</dbReference>
<feature type="domain" description="PH" evidence="4">
    <location>
        <begin position="101"/>
        <end position="212"/>
    </location>
</feature>
<reference evidence="5" key="3">
    <citation type="submission" date="2025-09" db="UniProtKB">
        <authorList>
            <consortium name="Ensembl"/>
        </authorList>
    </citation>
    <scope>IDENTIFICATION</scope>
</reference>
<reference evidence="5" key="2">
    <citation type="submission" date="2025-08" db="UniProtKB">
        <authorList>
            <consortium name="Ensembl"/>
        </authorList>
    </citation>
    <scope>IDENTIFICATION</scope>
</reference>
<dbReference type="SUPFAM" id="SSF50729">
    <property type="entry name" value="PH domain-like"/>
    <property type="match status" value="1"/>
</dbReference>
<accession>A0A673CH20</accession>
<evidence type="ECO:0000256" key="3">
    <source>
        <dbReference type="SAM" id="Phobius"/>
    </source>
</evidence>
<dbReference type="InterPro" id="IPR011993">
    <property type="entry name" value="PH-like_dom_sf"/>
</dbReference>
<dbReference type="InParanoid" id="A0A673CH20"/>
<evidence type="ECO:0000259" key="4">
    <source>
        <dbReference type="PROSITE" id="PS50003"/>
    </source>
</evidence>
<feature type="coiled-coil region" evidence="2">
    <location>
        <begin position="208"/>
        <end position="235"/>
    </location>
</feature>
<evidence type="ECO:0000256" key="1">
    <source>
        <dbReference type="ARBA" id="ARBA00022658"/>
    </source>
</evidence>
<proteinExistence type="predicted"/>
<dbReference type="Pfam" id="PF17838">
    <property type="entry name" value="PH_16"/>
    <property type="match status" value="1"/>
</dbReference>
<dbReference type="InterPro" id="IPR041020">
    <property type="entry name" value="PH_16"/>
</dbReference>
<dbReference type="Gene3D" id="2.30.29.30">
    <property type="entry name" value="Pleckstrin-homology domain (PH domain)/Phosphotyrosine-binding domain (PTB)"/>
    <property type="match status" value="1"/>
</dbReference>
<dbReference type="GO" id="GO:0005085">
    <property type="term" value="F:guanyl-nucleotide exchange factor activity"/>
    <property type="evidence" value="ECO:0007669"/>
    <property type="project" value="UniProtKB-KW"/>
</dbReference>
<keyword evidence="2" id="KW-0175">Coiled coil</keyword>
<name>A0A673CH20_9TELE</name>
<dbReference type="Proteomes" id="UP000472271">
    <property type="component" value="Chromosome 12"/>
</dbReference>
<evidence type="ECO:0000256" key="2">
    <source>
        <dbReference type="SAM" id="Coils"/>
    </source>
</evidence>
<evidence type="ECO:0000313" key="6">
    <source>
        <dbReference type="Proteomes" id="UP000472271"/>
    </source>
</evidence>
<dbReference type="GO" id="GO:0035023">
    <property type="term" value="P:regulation of Rho protein signal transduction"/>
    <property type="evidence" value="ECO:0007669"/>
    <property type="project" value="TreeGrafter"/>
</dbReference>
<dbReference type="PANTHER" id="PTHR13944">
    <property type="entry name" value="AGAP007712-PA"/>
    <property type="match status" value="1"/>
</dbReference>
<dbReference type="FunFam" id="2.30.29.30:FF:000021">
    <property type="entry name" value="Rho guanine nucleotide exchange factor 2"/>
    <property type="match status" value="1"/>
</dbReference>
<keyword evidence="3" id="KW-1133">Transmembrane helix</keyword>
<dbReference type="InterPro" id="IPR035899">
    <property type="entry name" value="DBL_dom_sf"/>
</dbReference>
<keyword evidence="3" id="KW-0472">Membrane</keyword>
<dbReference type="Ensembl" id="ENSSORT00005052593.1">
    <property type="protein sequence ID" value="ENSSORP00005051368.1"/>
    <property type="gene ID" value="ENSSORG00005023203.1"/>
</dbReference>
<feature type="transmembrane region" description="Helical" evidence="3">
    <location>
        <begin position="123"/>
        <end position="141"/>
    </location>
</feature>
<reference evidence="5" key="1">
    <citation type="submission" date="2019-06" db="EMBL/GenBank/DDBJ databases">
        <authorList>
            <consortium name="Wellcome Sanger Institute Data Sharing"/>
        </authorList>
    </citation>
    <scope>NUCLEOTIDE SEQUENCE [LARGE SCALE GENOMIC DNA]</scope>
</reference>
<evidence type="ECO:0000313" key="5">
    <source>
        <dbReference type="Ensembl" id="ENSSORP00005051368.1"/>
    </source>
</evidence>
<dbReference type="AlphaFoldDB" id="A0A673CH20"/>
<dbReference type="PROSITE" id="PS50003">
    <property type="entry name" value="PH_DOMAIN"/>
    <property type="match status" value="1"/>
</dbReference>
<keyword evidence="3" id="KW-0812">Transmembrane</keyword>
<dbReference type="PANTHER" id="PTHR13944:SF22">
    <property type="entry name" value="RHO GUANINE NUCLEOTIDE EXCHANGE FACTOR 28"/>
    <property type="match status" value="1"/>
</dbReference>
<sequence>MPSRCKNQVPTSFISKSWEHIHSLITLSISPHSGETEEHTDLSKALAQIREVIAAVDLRVSEYERHQRLQEVFNRIENRSSAKLKNGHTFRKQDMMRPGQTLKHQGVLLWKTATGRLKGDTDAMMLNVVLFIFLIYTLILLQEKDQKYTFATVDQKPPVIALQKLIVREVANEERGMFLISASAAGPEMYEVHTSSKDERNTWMRLIREEEEDYTSESEEEKRAAEARIQKIQKLQGM</sequence>
<keyword evidence="1" id="KW-0344">Guanine-nucleotide releasing factor</keyword>
<dbReference type="Gene3D" id="1.10.287.2510">
    <property type="match status" value="1"/>
</dbReference>
<dbReference type="SUPFAM" id="SSF48065">
    <property type="entry name" value="DBL homology domain (DH-domain)"/>
    <property type="match status" value="1"/>
</dbReference>
<keyword evidence="6" id="KW-1185">Reference proteome</keyword>
<organism evidence="5 6">
    <name type="scientific">Sphaeramia orbicularis</name>
    <name type="common">orbiculate cardinalfish</name>
    <dbReference type="NCBI Taxonomy" id="375764"/>
    <lineage>
        <taxon>Eukaryota</taxon>
        <taxon>Metazoa</taxon>
        <taxon>Chordata</taxon>
        <taxon>Craniata</taxon>
        <taxon>Vertebrata</taxon>
        <taxon>Euteleostomi</taxon>
        <taxon>Actinopterygii</taxon>
        <taxon>Neopterygii</taxon>
        <taxon>Teleostei</taxon>
        <taxon>Neoteleostei</taxon>
        <taxon>Acanthomorphata</taxon>
        <taxon>Gobiaria</taxon>
        <taxon>Kurtiformes</taxon>
        <taxon>Apogonoidei</taxon>
        <taxon>Apogonidae</taxon>
        <taxon>Apogoninae</taxon>
        <taxon>Sphaeramia</taxon>
    </lineage>
</organism>
<dbReference type="InterPro" id="IPR051632">
    <property type="entry name" value="Rho_GEF"/>
</dbReference>
<protein>
    <recommendedName>
        <fullName evidence="4">PH domain-containing protein</fullName>
    </recommendedName>
</protein>